<keyword evidence="3" id="KW-0687">Ribonucleoprotein</keyword>
<accession>A0ABM1HU24</accession>
<proteinExistence type="predicted"/>
<dbReference type="Proteomes" id="UP000694924">
    <property type="component" value="Unplaced"/>
</dbReference>
<dbReference type="InterPro" id="IPR019349">
    <property type="entry name" value="Ribosomal_mS35_mit"/>
</dbReference>
<gene>
    <name evidence="3" type="primary">LOC107063855</name>
</gene>
<dbReference type="InterPro" id="IPR039848">
    <property type="entry name" value="Ribosomal_mS35_mt"/>
</dbReference>
<keyword evidence="2" id="KW-1185">Reference proteome</keyword>
<reference evidence="3" key="1">
    <citation type="submission" date="2025-08" db="UniProtKB">
        <authorList>
            <consortium name="RefSeq"/>
        </authorList>
    </citation>
    <scope>IDENTIFICATION</scope>
    <source>
        <tissue evidence="3">Whole body</tissue>
    </source>
</reference>
<dbReference type="RefSeq" id="XP_015171461.1">
    <property type="nucleotide sequence ID" value="XM_015315975.1"/>
</dbReference>
<evidence type="ECO:0000259" key="1">
    <source>
        <dbReference type="Pfam" id="PF10213"/>
    </source>
</evidence>
<keyword evidence="3" id="KW-0689">Ribosomal protein</keyword>
<feature type="domain" description="Small ribosomal subunit protein mS35 mitochondrial conserved" evidence="1">
    <location>
        <begin position="172"/>
        <end position="242"/>
    </location>
</feature>
<organism evidence="2 3">
    <name type="scientific">Polistes dominula</name>
    <name type="common">European paper wasp</name>
    <name type="synonym">Vespa dominula</name>
    <dbReference type="NCBI Taxonomy" id="743375"/>
    <lineage>
        <taxon>Eukaryota</taxon>
        <taxon>Metazoa</taxon>
        <taxon>Ecdysozoa</taxon>
        <taxon>Arthropoda</taxon>
        <taxon>Hexapoda</taxon>
        <taxon>Insecta</taxon>
        <taxon>Pterygota</taxon>
        <taxon>Neoptera</taxon>
        <taxon>Endopterygota</taxon>
        <taxon>Hymenoptera</taxon>
        <taxon>Apocrita</taxon>
        <taxon>Aculeata</taxon>
        <taxon>Vespoidea</taxon>
        <taxon>Vespidae</taxon>
        <taxon>Polistinae</taxon>
        <taxon>Polistini</taxon>
        <taxon>Polistes</taxon>
    </lineage>
</organism>
<dbReference type="GO" id="GO:0005840">
    <property type="term" value="C:ribosome"/>
    <property type="evidence" value="ECO:0007669"/>
    <property type="project" value="UniProtKB-KW"/>
</dbReference>
<sequence length="329" mass="38194">MLIFIRRCEKNLIFPLLRVFNSTSVSTNVEPTTTKEFRVLELIPQKKAFIKKKKQDYKLPPPACDEMSTKQDWPSIWPGPRTFNPYTVPLPLRQGYVEGTNVPPGKYGNAELMKIPNFLHLTPPAVKRHCEALKQFCTSWPKELETEEDCNRHFPLDIITSDYCYSSPTIREPLARIVSLKVNLNSLNLDSHAKDKLLRLLGNKYNPETNIITITADRCPTRKQNLEYVEYLLVALFHESWRTEAWEAEKSEPDMEYYDWDKSKSRQTLMKLHSWPETSTNVDIETIPSATEYKIAVSELINQGEDEYSLTKYKEAVKNILNLKCNNTN</sequence>
<evidence type="ECO:0000313" key="2">
    <source>
        <dbReference type="Proteomes" id="UP000694924"/>
    </source>
</evidence>
<dbReference type="Pfam" id="PF10213">
    <property type="entry name" value="MRP-S28"/>
    <property type="match status" value="1"/>
</dbReference>
<dbReference type="PANTHER" id="PTHR13490:SF0">
    <property type="entry name" value="SMALL RIBOSOMAL SUBUNIT PROTEIN MS35"/>
    <property type="match status" value="1"/>
</dbReference>
<name>A0ABM1HU24_POLDO</name>
<dbReference type="PANTHER" id="PTHR13490">
    <property type="entry name" value="MITOCHONDRIAL 28S RIBOSOMAL PROTEIN S28"/>
    <property type="match status" value="1"/>
</dbReference>
<evidence type="ECO:0000313" key="3">
    <source>
        <dbReference type="RefSeq" id="XP_015171461.1"/>
    </source>
</evidence>
<protein>
    <submittedName>
        <fullName evidence="3">28S ribosomal protein S35, mitochondrial</fullName>
    </submittedName>
</protein>
<dbReference type="GeneID" id="107063855"/>